<evidence type="ECO:0000256" key="1">
    <source>
        <dbReference type="SAM" id="MobiDB-lite"/>
    </source>
</evidence>
<reference evidence="2 3" key="2">
    <citation type="submission" date="2017-09" db="EMBL/GenBank/DDBJ databases">
        <title>Extensive intraspecific genome diversity in a model arbuscular mycorrhizal fungus.</title>
        <authorList>
            <person name="Chen E.C."/>
            <person name="Morin E."/>
            <person name="Beaudet D."/>
            <person name="Noel J."/>
            <person name="Ndikumana S."/>
            <person name="Charron P."/>
            <person name="St-Onge C."/>
            <person name="Giorgi J."/>
            <person name="Grigoriev I.V."/>
            <person name="Roux C."/>
            <person name="Martin F.M."/>
            <person name="Corradi N."/>
        </authorList>
    </citation>
    <scope>NUCLEOTIDE SEQUENCE [LARGE SCALE GENOMIC DNA]</scope>
    <source>
        <strain evidence="2 3">A5</strain>
    </source>
</reference>
<proteinExistence type="predicted"/>
<evidence type="ECO:0000313" key="2">
    <source>
        <dbReference type="EMBL" id="PKC15392.1"/>
    </source>
</evidence>
<dbReference type="AlphaFoldDB" id="A0A2N0Q8K4"/>
<feature type="compositionally biased region" description="Low complexity" evidence="1">
    <location>
        <begin position="253"/>
        <end position="268"/>
    </location>
</feature>
<gene>
    <name evidence="2" type="ORF">RhiirA5_408265</name>
</gene>
<sequence length="298" mass="35202">MNSYQQAQQTMQLNEFRLFYQPPNDINFYHVNFKMILGSSENWEYSDYDYDFFYQSLDASYYVTCKLLPPSLIINILNKEFYEIDFDVNDLKRKHTLTWGQKYNLELSLKQELPFLKEKILKSDFSNTSIDQILIQSSQQANELRLFHQPPNENYIYNVACQITLQDYNQNDDDDYDYEFFYQISNDIINTRHIKCKILSPPSVISILNKKIHGIYFDINDLKRKHVLAWYQKLNLELSLKQVFLQVPESEMGSSGNTISSNGNIESNVRQTVSPTDSQSYFDNTMSPRDDQSQFNTV</sequence>
<dbReference type="EMBL" id="LLXJ01000090">
    <property type="protein sequence ID" value="PKC15392.1"/>
    <property type="molecule type" value="Genomic_DNA"/>
</dbReference>
<evidence type="ECO:0000313" key="3">
    <source>
        <dbReference type="Proteomes" id="UP000232722"/>
    </source>
</evidence>
<reference evidence="2 3" key="1">
    <citation type="submission" date="2016-04" db="EMBL/GenBank/DDBJ databases">
        <title>Genome analyses suggest a sexual origin of heterokaryosis in a supposedly ancient asexual fungus.</title>
        <authorList>
            <person name="Ropars J."/>
            <person name="Sedzielewska K."/>
            <person name="Noel J."/>
            <person name="Charron P."/>
            <person name="Farinelli L."/>
            <person name="Marton T."/>
            <person name="Kruger M."/>
            <person name="Pelin A."/>
            <person name="Brachmann A."/>
            <person name="Corradi N."/>
        </authorList>
    </citation>
    <scope>NUCLEOTIDE SEQUENCE [LARGE SCALE GENOMIC DNA]</scope>
    <source>
        <strain evidence="2 3">A5</strain>
    </source>
</reference>
<dbReference type="VEuPathDB" id="FungiDB:FUN_005368"/>
<protein>
    <submittedName>
        <fullName evidence="2">Uncharacterized protein</fullName>
    </submittedName>
</protein>
<feature type="region of interest" description="Disordered" evidence="1">
    <location>
        <begin position="251"/>
        <end position="298"/>
    </location>
</feature>
<organism evidence="2 3">
    <name type="scientific">Rhizophagus irregularis</name>
    <dbReference type="NCBI Taxonomy" id="588596"/>
    <lineage>
        <taxon>Eukaryota</taxon>
        <taxon>Fungi</taxon>
        <taxon>Fungi incertae sedis</taxon>
        <taxon>Mucoromycota</taxon>
        <taxon>Glomeromycotina</taxon>
        <taxon>Glomeromycetes</taxon>
        <taxon>Glomerales</taxon>
        <taxon>Glomeraceae</taxon>
        <taxon>Rhizophagus</taxon>
    </lineage>
</organism>
<dbReference type="VEuPathDB" id="FungiDB:RhiirFUN_005026"/>
<dbReference type="Proteomes" id="UP000232722">
    <property type="component" value="Unassembled WGS sequence"/>
</dbReference>
<accession>A0A2N0Q8K4</accession>
<dbReference type="VEuPathDB" id="FungiDB:RhiirA1_456580"/>
<feature type="compositionally biased region" description="Polar residues" evidence="1">
    <location>
        <begin position="269"/>
        <end position="298"/>
    </location>
</feature>
<comment type="caution">
    <text evidence="2">The sequence shown here is derived from an EMBL/GenBank/DDBJ whole genome shotgun (WGS) entry which is preliminary data.</text>
</comment>
<name>A0A2N0Q8K4_9GLOM</name>